<organism evidence="1">
    <name type="scientific">Microbacterium sp. A8/3-1</name>
    <dbReference type="NCBI Taxonomy" id="3160749"/>
    <lineage>
        <taxon>Bacteria</taxon>
        <taxon>Bacillati</taxon>
        <taxon>Actinomycetota</taxon>
        <taxon>Actinomycetes</taxon>
        <taxon>Micrococcales</taxon>
        <taxon>Microbacteriaceae</taxon>
        <taxon>Microbacterium</taxon>
    </lineage>
</organism>
<sequence length="52" mass="5293">MLKLIVSADVPKPIEARRHVANQQPVAAISSQAGLASLRRGAAISTQGGDAA</sequence>
<protein>
    <submittedName>
        <fullName evidence="1">Uncharacterized protein</fullName>
    </submittedName>
</protein>
<proteinExistence type="predicted"/>
<gene>
    <name evidence="1" type="ORF">ABS642_00970</name>
</gene>
<accession>A0AAU7VWF0</accession>
<dbReference type="EMBL" id="CP158357">
    <property type="protein sequence ID" value="XBX78693.1"/>
    <property type="molecule type" value="Genomic_DNA"/>
</dbReference>
<evidence type="ECO:0000313" key="1">
    <source>
        <dbReference type="EMBL" id="XBX78693.1"/>
    </source>
</evidence>
<reference evidence="1" key="1">
    <citation type="submission" date="2024-06" db="EMBL/GenBank/DDBJ databases">
        <title>Draft genome sequence of Microbacterium sp. strain A8/3-1, isolated from Oxytropis tragacanthoides Fisch. ex DC. Root nodules in the Altai region of Russia.</title>
        <authorList>
            <person name="Sazanova A."/>
            <person name="Guro P."/>
            <person name="Kuznetsova I."/>
            <person name="Belimov A."/>
            <person name="Safronova V."/>
        </authorList>
    </citation>
    <scope>NUCLEOTIDE SEQUENCE</scope>
    <source>
        <strain evidence="1">A8/3-1</strain>
    </source>
</reference>
<dbReference type="AlphaFoldDB" id="A0AAU7VWF0"/>
<name>A0AAU7VWF0_9MICO</name>
<dbReference type="RefSeq" id="WP_350351920.1">
    <property type="nucleotide sequence ID" value="NZ_CP158357.1"/>
</dbReference>